<proteinExistence type="predicted"/>
<sequence length="86" mass="9480">MGEDETVQEVHPGRLGGPDLEVLGLVHRPERRAGQAAEPEPPEPVELGVLELLEELLDEVEDDPDVELPDEDPAEAEVLVLRESLR</sequence>
<evidence type="ECO:0000256" key="1">
    <source>
        <dbReference type="SAM" id="MobiDB-lite"/>
    </source>
</evidence>
<evidence type="ECO:0000313" key="2">
    <source>
        <dbReference type="EMBL" id="GAA1739452.1"/>
    </source>
</evidence>
<protein>
    <submittedName>
        <fullName evidence="2">Uncharacterized protein</fullName>
    </submittedName>
</protein>
<comment type="caution">
    <text evidence="2">The sequence shown here is derived from an EMBL/GenBank/DDBJ whole genome shotgun (WGS) entry which is preliminary data.</text>
</comment>
<keyword evidence="3" id="KW-1185">Reference proteome</keyword>
<accession>A0ABP4VVS8</accession>
<feature type="region of interest" description="Disordered" evidence="1">
    <location>
        <begin position="1"/>
        <end position="21"/>
    </location>
</feature>
<gene>
    <name evidence="2" type="ORF">GCM10009710_19720</name>
</gene>
<reference evidence="3" key="1">
    <citation type="journal article" date="2019" name="Int. J. Syst. Evol. Microbiol.">
        <title>The Global Catalogue of Microorganisms (GCM) 10K type strain sequencing project: providing services to taxonomists for standard genome sequencing and annotation.</title>
        <authorList>
            <consortium name="The Broad Institute Genomics Platform"/>
            <consortium name="The Broad Institute Genome Sequencing Center for Infectious Disease"/>
            <person name="Wu L."/>
            <person name="Ma J."/>
        </authorList>
    </citation>
    <scope>NUCLEOTIDE SEQUENCE [LARGE SCALE GENOMIC DNA]</scope>
    <source>
        <strain evidence="3">JCM 13518</strain>
    </source>
</reference>
<organism evidence="2 3">
    <name type="scientific">Aeromicrobium alkaliterrae</name>
    <dbReference type="NCBI Taxonomy" id="302168"/>
    <lineage>
        <taxon>Bacteria</taxon>
        <taxon>Bacillati</taxon>
        <taxon>Actinomycetota</taxon>
        <taxon>Actinomycetes</taxon>
        <taxon>Propionibacteriales</taxon>
        <taxon>Nocardioidaceae</taxon>
        <taxon>Aeromicrobium</taxon>
    </lineage>
</organism>
<dbReference type="Proteomes" id="UP001501057">
    <property type="component" value="Unassembled WGS sequence"/>
</dbReference>
<dbReference type="EMBL" id="BAAAME010000004">
    <property type="protein sequence ID" value="GAA1739452.1"/>
    <property type="molecule type" value="Genomic_DNA"/>
</dbReference>
<evidence type="ECO:0000313" key="3">
    <source>
        <dbReference type="Proteomes" id="UP001501057"/>
    </source>
</evidence>
<name>A0ABP4VVS8_9ACTN</name>